<comment type="similarity">
    <text evidence="1">Belongs to the LysR transcriptional regulatory family.</text>
</comment>
<comment type="caution">
    <text evidence="6">The sequence shown here is derived from an EMBL/GenBank/DDBJ whole genome shotgun (WGS) entry which is preliminary data.</text>
</comment>
<dbReference type="Proteomes" id="UP001409585">
    <property type="component" value="Unassembled WGS sequence"/>
</dbReference>
<evidence type="ECO:0000256" key="3">
    <source>
        <dbReference type="ARBA" id="ARBA00023125"/>
    </source>
</evidence>
<dbReference type="InterPro" id="IPR058163">
    <property type="entry name" value="LysR-type_TF_proteobact-type"/>
</dbReference>
<keyword evidence="3" id="KW-0238">DNA-binding</keyword>
<dbReference type="FunFam" id="1.10.10.10:FF:000001">
    <property type="entry name" value="LysR family transcriptional regulator"/>
    <property type="match status" value="1"/>
</dbReference>
<organism evidence="6 7">
    <name type="scientific">Halioxenophilus aromaticivorans</name>
    <dbReference type="NCBI Taxonomy" id="1306992"/>
    <lineage>
        <taxon>Bacteria</taxon>
        <taxon>Pseudomonadati</taxon>
        <taxon>Pseudomonadota</taxon>
        <taxon>Gammaproteobacteria</taxon>
        <taxon>Alteromonadales</taxon>
        <taxon>Alteromonadaceae</taxon>
        <taxon>Halioxenophilus</taxon>
    </lineage>
</organism>
<proteinExistence type="inferred from homology"/>
<feature type="domain" description="HTH lysR-type" evidence="5">
    <location>
        <begin position="11"/>
        <end position="68"/>
    </location>
</feature>
<evidence type="ECO:0000256" key="1">
    <source>
        <dbReference type="ARBA" id="ARBA00009437"/>
    </source>
</evidence>
<reference evidence="7" key="1">
    <citation type="journal article" date="2019" name="Int. J. Syst. Evol. Microbiol.">
        <title>The Global Catalogue of Microorganisms (GCM) 10K type strain sequencing project: providing services to taxonomists for standard genome sequencing and annotation.</title>
        <authorList>
            <consortium name="The Broad Institute Genomics Platform"/>
            <consortium name="The Broad Institute Genome Sequencing Center for Infectious Disease"/>
            <person name="Wu L."/>
            <person name="Ma J."/>
        </authorList>
    </citation>
    <scope>NUCLEOTIDE SEQUENCE [LARGE SCALE GENOMIC DNA]</scope>
    <source>
        <strain evidence="7">JCM 19134</strain>
    </source>
</reference>
<dbReference type="Pfam" id="PF03466">
    <property type="entry name" value="LysR_substrate"/>
    <property type="match status" value="1"/>
</dbReference>
<protein>
    <submittedName>
        <fullName evidence="6">LysR family transcriptional regulator</fullName>
    </submittedName>
</protein>
<accession>A0AAV3U304</accession>
<evidence type="ECO:0000259" key="5">
    <source>
        <dbReference type="PROSITE" id="PS50931"/>
    </source>
</evidence>
<dbReference type="PROSITE" id="PS50931">
    <property type="entry name" value="HTH_LYSR"/>
    <property type="match status" value="1"/>
</dbReference>
<dbReference type="CDD" id="cd08422">
    <property type="entry name" value="PBP2_CrgA_like"/>
    <property type="match status" value="1"/>
</dbReference>
<dbReference type="InterPro" id="IPR005119">
    <property type="entry name" value="LysR_subst-bd"/>
</dbReference>
<name>A0AAV3U304_9ALTE</name>
<dbReference type="AlphaFoldDB" id="A0AAV3U304"/>
<keyword evidence="2" id="KW-0805">Transcription regulation</keyword>
<dbReference type="InterPro" id="IPR036388">
    <property type="entry name" value="WH-like_DNA-bd_sf"/>
</dbReference>
<keyword evidence="4" id="KW-0804">Transcription</keyword>
<dbReference type="SUPFAM" id="SSF53850">
    <property type="entry name" value="Periplasmic binding protein-like II"/>
    <property type="match status" value="1"/>
</dbReference>
<dbReference type="Gene3D" id="3.40.190.290">
    <property type="match status" value="1"/>
</dbReference>
<gene>
    <name evidence="6" type="ORF">GCM10025791_19150</name>
</gene>
<dbReference type="PANTHER" id="PTHR30537">
    <property type="entry name" value="HTH-TYPE TRANSCRIPTIONAL REGULATOR"/>
    <property type="match status" value="1"/>
</dbReference>
<dbReference type="RefSeq" id="WP_345420760.1">
    <property type="nucleotide sequence ID" value="NZ_BAABLX010000011.1"/>
</dbReference>
<evidence type="ECO:0000313" key="6">
    <source>
        <dbReference type="EMBL" id="GAA4940915.1"/>
    </source>
</evidence>
<dbReference type="InterPro" id="IPR036390">
    <property type="entry name" value="WH_DNA-bd_sf"/>
</dbReference>
<dbReference type="Gene3D" id="1.10.10.10">
    <property type="entry name" value="Winged helix-like DNA-binding domain superfamily/Winged helix DNA-binding domain"/>
    <property type="match status" value="1"/>
</dbReference>
<dbReference type="EMBL" id="BAABLX010000011">
    <property type="protein sequence ID" value="GAA4940915.1"/>
    <property type="molecule type" value="Genomic_DNA"/>
</dbReference>
<keyword evidence="7" id="KW-1185">Reference proteome</keyword>
<dbReference type="SUPFAM" id="SSF46785">
    <property type="entry name" value="Winged helix' DNA-binding domain"/>
    <property type="match status" value="1"/>
</dbReference>
<dbReference type="GO" id="GO:0003677">
    <property type="term" value="F:DNA binding"/>
    <property type="evidence" value="ECO:0007669"/>
    <property type="project" value="UniProtKB-KW"/>
</dbReference>
<evidence type="ECO:0000256" key="2">
    <source>
        <dbReference type="ARBA" id="ARBA00023015"/>
    </source>
</evidence>
<evidence type="ECO:0000313" key="7">
    <source>
        <dbReference type="Proteomes" id="UP001409585"/>
    </source>
</evidence>
<dbReference type="InterPro" id="IPR000847">
    <property type="entry name" value="LysR_HTH_N"/>
</dbReference>
<sequence length="308" mass="34359">MHFIRAYTALMNLEHMRMFVAVYRAGSFAGVAKDLDIAASSVSRAIAALEEDLKARLFQRTTRNLTPTQAGEQFYHRVEALIEEFDLAQQEIISQHQEPSGTLRITASVSFGQIIVAPLLKAFYHQYPKVRLEITLSDTRVNIISDQFDLAIRHGKLADSSLIARKLMSVNYALVASPEYLNSSAPLTEPDDIHRHNVITFTYAEFNKTWRFKNPLADQTVAIAPILTLTSALAIKECVTNGMGVAMLPSWAIKEEIKSGSLVPVLPQWEVSGGSFGNGVWLIYPSRAFMPAKTKAFADFLIEHTNKE</sequence>
<dbReference type="PANTHER" id="PTHR30537:SF5">
    <property type="entry name" value="HTH-TYPE TRANSCRIPTIONAL ACTIVATOR TTDR-RELATED"/>
    <property type="match status" value="1"/>
</dbReference>
<evidence type="ECO:0000256" key="4">
    <source>
        <dbReference type="ARBA" id="ARBA00023163"/>
    </source>
</evidence>
<dbReference type="Pfam" id="PF00126">
    <property type="entry name" value="HTH_1"/>
    <property type="match status" value="1"/>
</dbReference>
<dbReference type="GO" id="GO:0003700">
    <property type="term" value="F:DNA-binding transcription factor activity"/>
    <property type="evidence" value="ECO:0007669"/>
    <property type="project" value="InterPro"/>
</dbReference>